<evidence type="ECO:0000256" key="5">
    <source>
        <dbReference type="ARBA" id="ARBA00023136"/>
    </source>
</evidence>
<name>A0A1G6HZU4_9BACT</name>
<feature type="transmembrane region" description="Helical" evidence="8">
    <location>
        <begin position="76"/>
        <end position="95"/>
    </location>
</feature>
<evidence type="ECO:0000256" key="7">
    <source>
        <dbReference type="ARBA" id="ARBA00033270"/>
    </source>
</evidence>
<dbReference type="EMBL" id="FMYP01000014">
    <property type="protein sequence ID" value="SDB99809.1"/>
    <property type="molecule type" value="Genomic_DNA"/>
</dbReference>
<feature type="transmembrane region" description="Helical" evidence="8">
    <location>
        <begin position="258"/>
        <end position="278"/>
    </location>
</feature>
<feature type="transmembrane region" description="Helical" evidence="8">
    <location>
        <begin position="232"/>
        <end position="252"/>
    </location>
</feature>
<dbReference type="Pfam" id="PF01098">
    <property type="entry name" value="FTSW_RODA_SPOVE"/>
    <property type="match status" value="2"/>
</dbReference>
<dbReference type="InterPro" id="IPR001182">
    <property type="entry name" value="FtsW/RodA"/>
</dbReference>
<feature type="transmembrane region" description="Helical" evidence="8">
    <location>
        <begin position="285"/>
        <end position="302"/>
    </location>
</feature>
<evidence type="ECO:0000256" key="1">
    <source>
        <dbReference type="ARBA" id="ARBA00004141"/>
    </source>
</evidence>
<comment type="subcellular location">
    <subcellularLocation>
        <location evidence="1">Membrane</location>
        <topology evidence="1">Multi-pass membrane protein</topology>
    </subcellularLocation>
</comment>
<dbReference type="PROSITE" id="PS00428">
    <property type="entry name" value="FTSW_RODA_SPOVE"/>
    <property type="match status" value="1"/>
</dbReference>
<reference evidence="9 10" key="1">
    <citation type="submission" date="2016-09" db="EMBL/GenBank/DDBJ databases">
        <authorList>
            <person name="Capua I."/>
            <person name="De Benedictis P."/>
            <person name="Joannis T."/>
            <person name="Lombin L.H."/>
            <person name="Cattoli G."/>
        </authorList>
    </citation>
    <scope>NUCLEOTIDE SEQUENCE [LARGE SCALE GENOMIC DNA]</scope>
    <source>
        <strain evidence="9 10">A7P-90m</strain>
    </source>
</reference>
<evidence type="ECO:0000256" key="4">
    <source>
        <dbReference type="ARBA" id="ARBA00022989"/>
    </source>
</evidence>
<gene>
    <name evidence="9" type="ORF">SAMN05216323_10149</name>
</gene>
<feature type="transmembrane region" description="Helical" evidence="8">
    <location>
        <begin position="52"/>
        <end position="69"/>
    </location>
</feature>
<feature type="transmembrane region" description="Helical" evidence="8">
    <location>
        <begin position="379"/>
        <end position="396"/>
    </location>
</feature>
<dbReference type="AlphaFoldDB" id="A0A1G6HZU4"/>
<feature type="transmembrane region" description="Helical" evidence="8">
    <location>
        <begin position="182"/>
        <end position="200"/>
    </location>
</feature>
<dbReference type="GO" id="GO:0005886">
    <property type="term" value="C:plasma membrane"/>
    <property type="evidence" value="ECO:0007669"/>
    <property type="project" value="TreeGrafter"/>
</dbReference>
<dbReference type="PANTHER" id="PTHR30474">
    <property type="entry name" value="CELL CYCLE PROTEIN"/>
    <property type="match status" value="1"/>
</dbReference>
<evidence type="ECO:0000256" key="8">
    <source>
        <dbReference type="SAM" id="Phobius"/>
    </source>
</evidence>
<protein>
    <recommendedName>
        <fullName evidence="7">Cell wall polymerase</fullName>
    </recommendedName>
    <alternativeName>
        <fullName evidence="6">Peptidoglycan polymerase</fullName>
    </alternativeName>
</protein>
<evidence type="ECO:0000313" key="9">
    <source>
        <dbReference type="EMBL" id="SDB99809.1"/>
    </source>
</evidence>
<dbReference type="PANTHER" id="PTHR30474:SF1">
    <property type="entry name" value="PEPTIDOGLYCAN GLYCOSYLTRANSFERASE MRDB"/>
    <property type="match status" value="1"/>
</dbReference>
<organism evidence="9 10">
    <name type="scientific">Williamwhitmania taraxaci</name>
    <dbReference type="NCBI Taxonomy" id="1640674"/>
    <lineage>
        <taxon>Bacteria</taxon>
        <taxon>Pseudomonadati</taxon>
        <taxon>Bacteroidota</taxon>
        <taxon>Bacteroidia</taxon>
        <taxon>Bacteroidales</taxon>
        <taxon>Williamwhitmaniaceae</taxon>
        <taxon>Williamwhitmania</taxon>
    </lineage>
</organism>
<keyword evidence="2 8" id="KW-0812">Transmembrane</keyword>
<feature type="transmembrane region" description="Helical" evidence="8">
    <location>
        <begin position="206"/>
        <end position="225"/>
    </location>
</feature>
<dbReference type="InterPro" id="IPR018365">
    <property type="entry name" value="Cell_cycle_FtsW-rel_CS"/>
</dbReference>
<proteinExistence type="predicted"/>
<dbReference type="GO" id="GO:0051301">
    <property type="term" value="P:cell division"/>
    <property type="evidence" value="ECO:0007669"/>
    <property type="project" value="InterPro"/>
</dbReference>
<keyword evidence="5 8" id="KW-0472">Membrane</keyword>
<dbReference type="Proteomes" id="UP000199452">
    <property type="component" value="Unassembled WGS sequence"/>
</dbReference>
<feature type="transmembrane region" description="Helical" evidence="8">
    <location>
        <begin position="12"/>
        <end position="32"/>
    </location>
</feature>
<dbReference type="GO" id="GO:0008360">
    <property type="term" value="P:regulation of cell shape"/>
    <property type="evidence" value="ECO:0007669"/>
    <property type="project" value="UniProtKB-KW"/>
</dbReference>
<dbReference type="NCBIfam" id="NF037961">
    <property type="entry name" value="RodA_shape"/>
    <property type="match status" value="2"/>
</dbReference>
<keyword evidence="3" id="KW-0133">Cell shape</keyword>
<dbReference type="GO" id="GO:0032153">
    <property type="term" value="C:cell division site"/>
    <property type="evidence" value="ECO:0007669"/>
    <property type="project" value="TreeGrafter"/>
</dbReference>
<sequence length="470" mass="52170">MARKSDFASGIDWTLVLIYLVLVFMGWMNIYAAVFNEEHYSIFDLTQRYGMQLIWIAAAVVLAIFTLAVDGKFYYVFAYALYALSILLLLSVFVLGKEVNGAKSWIFIRGVGGIQPAEFVKVTTVLALARLMSSYDFTFKTIRGYLKVGALLGLPMLIILVQPDVGSVMVFMALTLMLYREGMSGWVLVIMAFAAILFILTLKLSMLAIMIGLVVIGLAALFFLLRKGVVILGLAAVIATLSTSIFFLVKAVHLEIGAYVSLVIAVLMLFPFAVIYALKQKIRSIFYILVFFVTSAGLAYSVDYVFDNVLEPHHQSRIKDLLGIESDPLGWGYNLNQSKVAIGSGGFLGKGFLQGTQTKYNFVPEQSTDFIFCTVGEEWGFVGSAIVISLFVVLLFRIQRTAERQKQAFARMYGYGVLSILFFHLVVNIAMTIGLFPVIGIPLPFFSYGGSSLWSFTVLLFVFIKISSDR</sequence>
<dbReference type="GO" id="GO:0015648">
    <property type="term" value="F:lipid-linked peptidoglycan transporter activity"/>
    <property type="evidence" value="ECO:0007669"/>
    <property type="project" value="TreeGrafter"/>
</dbReference>
<dbReference type="STRING" id="1640674.SAMN05216323_10149"/>
<accession>A0A1G6HZU4</accession>
<keyword evidence="10" id="KW-1185">Reference proteome</keyword>
<keyword evidence="4 8" id="KW-1133">Transmembrane helix</keyword>
<evidence type="ECO:0000313" key="10">
    <source>
        <dbReference type="Proteomes" id="UP000199452"/>
    </source>
</evidence>
<feature type="transmembrane region" description="Helical" evidence="8">
    <location>
        <begin position="417"/>
        <end position="439"/>
    </location>
</feature>
<dbReference type="RefSeq" id="WP_244500665.1">
    <property type="nucleotide sequence ID" value="NZ_FMYP01000014.1"/>
</dbReference>
<evidence type="ECO:0000256" key="2">
    <source>
        <dbReference type="ARBA" id="ARBA00022692"/>
    </source>
</evidence>
<evidence type="ECO:0000256" key="3">
    <source>
        <dbReference type="ARBA" id="ARBA00022960"/>
    </source>
</evidence>
<evidence type="ECO:0000256" key="6">
    <source>
        <dbReference type="ARBA" id="ARBA00032370"/>
    </source>
</evidence>
<feature type="transmembrane region" description="Helical" evidence="8">
    <location>
        <begin position="445"/>
        <end position="464"/>
    </location>
</feature>